<keyword evidence="1" id="KW-0472">Membrane</keyword>
<dbReference type="EMBL" id="PITJ01000622">
    <property type="protein sequence ID" value="TBU01813.1"/>
    <property type="molecule type" value="Genomic_DNA"/>
</dbReference>
<evidence type="ECO:0000256" key="1">
    <source>
        <dbReference type="SAM" id="Phobius"/>
    </source>
</evidence>
<dbReference type="VEuPathDB" id="MicrosporidiaDB:CWI37_0622p0010"/>
<feature type="transmembrane region" description="Helical" evidence="1">
    <location>
        <begin position="110"/>
        <end position="132"/>
    </location>
</feature>
<sequence>MIFECEIVSIPENYRPLLPSNRSINTDEESDTNFGTKDIIRLFLFVFLLLSSYVINSVEIITLREKHSKKILFCILVFVILKLIYCFISFGRLIEWTECLSFRNLSVYKIVTLAILIFDAGILFGFYCFYYYTTEKFIL</sequence>
<dbReference type="AlphaFoldDB" id="A0A4Q9L2W1"/>
<organism evidence="2 3">
    <name type="scientific">Hamiltosporidium tvaerminnensis</name>
    <dbReference type="NCBI Taxonomy" id="1176355"/>
    <lineage>
        <taxon>Eukaryota</taxon>
        <taxon>Fungi</taxon>
        <taxon>Fungi incertae sedis</taxon>
        <taxon>Microsporidia</taxon>
        <taxon>Dubosqiidae</taxon>
        <taxon>Hamiltosporidium</taxon>
    </lineage>
</organism>
<proteinExistence type="predicted"/>
<accession>A0A4Q9L2W1</accession>
<feature type="transmembrane region" description="Helical" evidence="1">
    <location>
        <begin position="39"/>
        <end position="58"/>
    </location>
</feature>
<comment type="caution">
    <text evidence="2">The sequence shown here is derived from an EMBL/GenBank/DDBJ whole genome shotgun (WGS) entry which is preliminary data.</text>
</comment>
<evidence type="ECO:0000313" key="2">
    <source>
        <dbReference type="EMBL" id="TBU01813.1"/>
    </source>
</evidence>
<name>A0A4Q9L2W1_9MICR</name>
<keyword evidence="1" id="KW-0812">Transmembrane</keyword>
<reference evidence="2 3" key="1">
    <citation type="submission" date="2017-12" db="EMBL/GenBank/DDBJ databases">
        <authorList>
            <person name="Pombert J.-F."/>
            <person name="Haag K.L."/>
            <person name="Ebert D."/>
        </authorList>
    </citation>
    <scope>NUCLEOTIDE SEQUENCE [LARGE SCALE GENOMIC DNA]</scope>
    <source>
        <strain evidence="2">FI-OER-3-3</strain>
    </source>
</reference>
<dbReference type="Proteomes" id="UP000292362">
    <property type="component" value="Unassembled WGS sequence"/>
</dbReference>
<protein>
    <submittedName>
        <fullName evidence="2">Uncharacterized protein</fullName>
    </submittedName>
</protein>
<evidence type="ECO:0000313" key="3">
    <source>
        <dbReference type="Proteomes" id="UP000292362"/>
    </source>
</evidence>
<gene>
    <name evidence="2" type="ORF">CWI37_0622p0010</name>
</gene>
<feature type="transmembrane region" description="Helical" evidence="1">
    <location>
        <begin position="70"/>
        <end position="90"/>
    </location>
</feature>
<keyword evidence="1" id="KW-1133">Transmembrane helix</keyword>